<evidence type="ECO:0000256" key="1">
    <source>
        <dbReference type="SAM" id="MobiDB-lite"/>
    </source>
</evidence>
<organism evidence="2 3">
    <name type="scientific">Diploptera punctata</name>
    <name type="common">Pacific beetle cockroach</name>
    <dbReference type="NCBI Taxonomy" id="6984"/>
    <lineage>
        <taxon>Eukaryota</taxon>
        <taxon>Metazoa</taxon>
        <taxon>Ecdysozoa</taxon>
        <taxon>Arthropoda</taxon>
        <taxon>Hexapoda</taxon>
        <taxon>Insecta</taxon>
        <taxon>Pterygota</taxon>
        <taxon>Neoptera</taxon>
        <taxon>Polyneoptera</taxon>
        <taxon>Dictyoptera</taxon>
        <taxon>Blattodea</taxon>
        <taxon>Blaberoidea</taxon>
        <taxon>Blaberidae</taxon>
        <taxon>Diplopterinae</taxon>
        <taxon>Diploptera</taxon>
    </lineage>
</organism>
<evidence type="ECO:0000313" key="3">
    <source>
        <dbReference type="Proteomes" id="UP001233999"/>
    </source>
</evidence>
<feature type="region of interest" description="Disordered" evidence="1">
    <location>
        <begin position="1"/>
        <end position="25"/>
    </location>
</feature>
<feature type="non-terminal residue" evidence="2">
    <location>
        <position position="1"/>
    </location>
</feature>
<reference evidence="2" key="2">
    <citation type="submission" date="2023-05" db="EMBL/GenBank/DDBJ databases">
        <authorList>
            <person name="Fouks B."/>
        </authorList>
    </citation>
    <scope>NUCLEOTIDE SEQUENCE</scope>
    <source>
        <strain evidence="2">Stay&amp;Tobe</strain>
        <tissue evidence="2">Testes</tissue>
    </source>
</reference>
<proteinExistence type="predicted"/>
<dbReference type="Proteomes" id="UP001233999">
    <property type="component" value="Unassembled WGS sequence"/>
</dbReference>
<sequence length="85" mass="10189">LLNGSQTWSLIGSNNKRGPQTEERREKVEHISITVYLEMVWPRGENKCNQTDLRRTMWDPRNGKRHVGRQRARWCERGINGREWK</sequence>
<dbReference type="EMBL" id="JASPKZ010007545">
    <property type="protein sequence ID" value="KAJ9583689.1"/>
    <property type="molecule type" value="Genomic_DNA"/>
</dbReference>
<protein>
    <submittedName>
        <fullName evidence="2">Uncharacterized protein</fullName>
    </submittedName>
</protein>
<gene>
    <name evidence="2" type="ORF">L9F63_021974</name>
</gene>
<name>A0AAD7ZMY5_DIPPU</name>
<accession>A0AAD7ZMY5</accession>
<keyword evidence="3" id="KW-1185">Reference proteome</keyword>
<feature type="compositionally biased region" description="Polar residues" evidence="1">
    <location>
        <begin position="1"/>
        <end position="18"/>
    </location>
</feature>
<dbReference type="AlphaFoldDB" id="A0AAD7ZMY5"/>
<reference evidence="2" key="1">
    <citation type="journal article" date="2023" name="IScience">
        <title>Live-bearing cockroach genome reveals convergent evolutionary mechanisms linked to viviparity in insects and beyond.</title>
        <authorList>
            <person name="Fouks B."/>
            <person name="Harrison M.C."/>
            <person name="Mikhailova A.A."/>
            <person name="Marchal E."/>
            <person name="English S."/>
            <person name="Carruthers M."/>
            <person name="Jennings E.C."/>
            <person name="Chiamaka E.L."/>
            <person name="Frigard R.A."/>
            <person name="Pippel M."/>
            <person name="Attardo G.M."/>
            <person name="Benoit J.B."/>
            <person name="Bornberg-Bauer E."/>
            <person name="Tobe S.S."/>
        </authorList>
    </citation>
    <scope>NUCLEOTIDE SEQUENCE</scope>
    <source>
        <strain evidence="2">Stay&amp;Tobe</strain>
    </source>
</reference>
<comment type="caution">
    <text evidence="2">The sequence shown here is derived from an EMBL/GenBank/DDBJ whole genome shotgun (WGS) entry which is preliminary data.</text>
</comment>
<feature type="non-terminal residue" evidence="2">
    <location>
        <position position="85"/>
    </location>
</feature>
<evidence type="ECO:0000313" key="2">
    <source>
        <dbReference type="EMBL" id="KAJ9583689.1"/>
    </source>
</evidence>